<dbReference type="PANTHER" id="PTHR33393:SF13">
    <property type="entry name" value="PGA BIOSYNTHESIS PROTEIN CAPA"/>
    <property type="match status" value="1"/>
</dbReference>
<dbReference type="PANTHER" id="PTHR33393">
    <property type="entry name" value="POLYGLUTAMINE SYNTHESIS ACCESSORY PROTEIN RV0574C-RELATED"/>
    <property type="match status" value="1"/>
</dbReference>
<dbReference type="InterPro" id="IPR029052">
    <property type="entry name" value="Metallo-depent_PP-like"/>
</dbReference>
<feature type="signal peptide" evidence="3">
    <location>
        <begin position="1"/>
        <end position="20"/>
    </location>
</feature>
<dbReference type="SMART" id="SM00854">
    <property type="entry name" value="PGA_cap"/>
    <property type="match status" value="1"/>
</dbReference>
<evidence type="ECO:0000256" key="2">
    <source>
        <dbReference type="SAM" id="MobiDB-lite"/>
    </source>
</evidence>
<feature type="region of interest" description="Disordered" evidence="2">
    <location>
        <begin position="403"/>
        <end position="430"/>
    </location>
</feature>
<name>A0AAT9HP47_9ACTN</name>
<sequence length="559" mass="59491">MITRSRQVALVLAVALAAGAACQARDRRPPEPGHPAPTATGAGGFTLVASGDVLPHDSIIERARFDGGGTGYDFRPMLAGIRSVTDPADVALCHMETVYGAGPDYTGYPLFRSPPEVADGLAATGYDGCSTASNHALDDGVDGIRRTLDALDRAGVRHAGTARTEREARTATVLRAGPARIAHLAYTYDTNGLPLPPDRPWAVGLIDEARIVGDARAARRAGADVVVVSLHWGTEWQEAPDERQIALARSLTASATGGRPDIDLILGTHAHVPQAYEKVNGTWVIYGMGDQIAGEMTDHEGVLDPRGNQSTLGRFTFAPPKRPGGRWEVTRAEFVPQLFDVDAGRVVNLNRALAQGAEAQSVRDRIRNVVLSRGAAQDRLVMGSEGGRSQPRSMWSRAFTISPSTRRQAVTSASVRSPPTPRSSRCSRSSTAAITPLLLGRTDERGAPVGGVGDALHQVLGRRVVHHALHELPADRLRPAHLRHGHRPVAVQQGQHGPYADGQTVGGQALFHAALGTPAERADQVVHLGQAAAEFVRGRGVGVLHPVIMTPRLPKWRAT</sequence>
<organism evidence="5">
    <name type="scientific">Streptomyces haneummycinicus</name>
    <dbReference type="NCBI Taxonomy" id="3074435"/>
    <lineage>
        <taxon>Bacteria</taxon>
        <taxon>Bacillati</taxon>
        <taxon>Actinomycetota</taxon>
        <taxon>Actinomycetes</taxon>
        <taxon>Kitasatosporales</taxon>
        <taxon>Streptomycetaceae</taxon>
        <taxon>Streptomyces</taxon>
    </lineage>
</organism>
<dbReference type="InterPro" id="IPR019079">
    <property type="entry name" value="Capsule_synth_CapA"/>
</dbReference>
<dbReference type="InterPro" id="IPR052169">
    <property type="entry name" value="CW_Biosynth-Accessory"/>
</dbReference>
<accession>A0AAT9HP47</accession>
<feature type="chain" id="PRO_5043580180" description="Capsule synthesis protein CapA domain-containing protein" evidence="3">
    <location>
        <begin position="21"/>
        <end position="559"/>
    </location>
</feature>
<evidence type="ECO:0000259" key="4">
    <source>
        <dbReference type="SMART" id="SM00854"/>
    </source>
</evidence>
<feature type="domain" description="Capsule synthesis protein CapA" evidence="4">
    <location>
        <begin position="46"/>
        <end position="295"/>
    </location>
</feature>
<dbReference type="PROSITE" id="PS51257">
    <property type="entry name" value="PROKAR_LIPOPROTEIN"/>
    <property type="match status" value="1"/>
</dbReference>
<dbReference type="SUPFAM" id="SSF56300">
    <property type="entry name" value="Metallo-dependent phosphatases"/>
    <property type="match status" value="1"/>
</dbReference>
<reference evidence="5" key="2">
    <citation type="submission" date="2024-07" db="EMBL/GenBank/DDBJ databases">
        <title>Streptomyces haneummycinica sp. nov., a new antibiotic-producing actinobacterium isolated from marine sediment.</title>
        <authorList>
            <person name="Uemura M."/>
            <person name="Hamada M."/>
            <person name="Hirano S."/>
            <person name="Kobayashi K."/>
            <person name="Ohshiro T."/>
            <person name="Kobayashi T."/>
            <person name="Terahara T."/>
        </authorList>
    </citation>
    <scope>NUCLEOTIDE SEQUENCE</scope>
    <source>
        <strain evidence="5">KM77-8</strain>
    </source>
</reference>
<comment type="similarity">
    <text evidence="1">Belongs to the CapA family.</text>
</comment>
<feature type="compositionally biased region" description="Low complexity" evidence="2">
    <location>
        <begin position="411"/>
        <end position="430"/>
    </location>
</feature>
<evidence type="ECO:0000256" key="3">
    <source>
        <dbReference type="SAM" id="SignalP"/>
    </source>
</evidence>
<protein>
    <recommendedName>
        <fullName evidence="4">Capsule synthesis protein CapA domain-containing protein</fullName>
    </recommendedName>
</protein>
<dbReference type="Gene3D" id="3.60.21.10">
    <property type="match status" value="1"/>
</dbReference>
<dbReference type="EMBL" id="AP035768">
    <property type="protein sequence ID" value="BFO19062.1"/>
    <property type="molecule type" value="Genomic_DNA"/>
</dbReference>
<evidence type="ECO:0000313" key="5">
    <source>
        <dbReference type="EMBL" id="BFO19062.1"/>
    </source>
</evidence>
<keyword evidence="3" id="KW-0732">Signal</keyword>
<proteinExistence type="inferred from homology"/>
<dbReference type="Pfam" id="PF09587">
    <property type="entry name" value="PGA_cap"/>
    <property type="match status" value="1"/>
</dbReference>
<gene>
    <name evidence="5" type="ORF">SHKM778_54500</name>
</gene>
<evidence type="ECO:0000256" key="1">
    <source>
        <dbReference type="ARBA" id="ARBA00005662"/>
    </source>
</evidence>
<feature type="region of interest" description="Disordered" evidence="2">
    <location>
        <begin position="23"/>
        <end position="42"/>
    </location>
</feature>
<reference evidence="5" key="1">
    <citation type="submission" date="2024-06" db="EMBL/GenBank/DDBJ databases">
        <authorList>
            <consortium name="consrtm"/>
            <person name="Uemura M."/>
            <person name="Terahara T."/>
        </authorList>
    </citation>
    <scope>NUCLEOTIDE SEQUENCE</scope>
    <source>
        <strain evidence="5">KM77-8</strain>
    </source>
</reference>
<dbReference type="CDD" id="cd07381">
    <property type="entry name" value="MPP_CapA"/>
    <property type="match status" value="1"/>
</dbReference>
<dbReference type="AlphaFoldDB" id="A0AAT9HP47"/>